<comment type="subcellular location">
    <subcellularLocation>
        <location evidence="1 11">Cell outer membrane</location>
        <topology evidence="1 11">Multi-pass membrane protein</topology>
    </subcellularLocation>
</comment>
<feature type="domain" description="TonB-dependent receptor plug" evidence="15">
    <location>
        <begin position="51"/>
        <end position="159"/>
    </location>
</feature>
<evidence type="ECO:0000313" key="17">
    <source>
        <dbReference type="Proteomes" id="UP000252289"/>
    </source>
</evidence>
<dbReference type="SUPFAM" id="SSF56935">
    <property type="entry name" value="Porins"/>
    <property type="match status" value="1"/>
</dbReference>
<evidence type="ECO:0000256" key="13">
    <source>
        <dbReference type="SAM" id="SignalP"/>
    </source>
</evidence>
<evidence type="ECO:0000256" key="11">
    <source>
        <dbReference type="PROSITE-ProRule" id="PRU01360"/>
    </source>
</evidence>
<evidence type="ECO:0000256" key="1">
    <source>
        <dbReference type="ARBA" id="ARBA00004571"/>
    </source>
</evidence>
<feature type="signal peptide" evidence="13">
    <location>
        <begin position="1"/>
        <end position="27"/>
    </location>
</feature>
<proteinExistence type="inferred from homology"/>
<keyword evidence="2 11" id="KW-0813">Transport</keyword>
<accession>A0A368EKB9</accession>
<evidence type="ECO:0000256" key="6">
    <source>
        <dbReference type="ARBA" id="ARBA00023004"/>
    </source>
</evidence>
<dbReference type="Pfam" id="PF00593">
    <property type="entry name" value="TonB_dep_Rec_b-barrel"/>
    <property type="match status" value="1"/>
</dbReference>
<keyword evidence="6" id="KW-0408">Iron</keyword>
<keyword evidence="13" id="KW-0732">Signal</keyword>
<dbReference type="InterPro" id="IPR012910">
    <property type="entry name" value="Plug_dom"/>
</dbReference>
<name>A0A368EKB9_9PROT</name>
<evidence type="ECO:0000256" key="10">
    <source>
        <dbReference type="ARBA" id="ARBA00023237"/>
    </source>
</evidence>
<dbReference type="PANTHER" id="PTHR32552:SF81">
    <property type="entry name" value="TONB-DEPENDENT OUTER MEMBRANE RECEPTOR"/>
    <property type="match status" value="1"/>
</dbReference>
<dbReference type="InterPro" id="IPR039426">
    <property type="entry name" value="TonB-dep_rcpt-like"/>
</dbReference>
<gene>
    <name evidence="16" type="ORF">DBW64_02895</name>
</gene>
<dbReference type="Gene3D" id="2.170.130.10">
    <property type="entry name" value="TonB-dependent receptor, plug domain"/>
    <property type="match status" value="1"/>
</dbReference>
<protein>
    <submittedName>
        <fullName evidence="16">TonB-dependent receptor</fullName>
    </submittedName>
</protein>
<evidence type="ECO:0000256" key="9">
    <source>
        <dbReference type="ARBA" id="ARBA00023136"/>
    </source>
</evidence>
<evidence type="ECO:0000256" key="2">
    <source>
        <dbReference type="ARBA" id="ARBA00022448"/>
    </source>
</evidence>
<keyword evidence="8 12" id="KW-0798">TonB box</keyword>
<evidence type="ECO:0000256" key="5">
    <source>
        <dbReference type="ARBA" id="ARBA00022692"/>
    </source>
</evidence>
<keyword evidence="7" id="KW-0406">Ion transport</keyword>
<evidence type="ECO:0000256" key="7">
    <source>
        <dbReference type="ARBA" id="ARBA00023065"/>
    </source>
</evidence>
<comment type="similarity">
    <text evidence="11 12">Belongs to the TonB-dependent receptor family.</text>
</comment>
<reference evidence="16 17" key="1">
    <citation type="journal article" date="2018" name="Microbiome">
        <title>Fine metagenomic profile of the Mediterranean stratified and mixed water columns revealed by assembly and recruitment.</title>
        <authorList>
            <person name="Haro-Moreno J.M."/>
            <person name="Lopez-Perez M."/>
            <person name="De La Torre J.R."/>
            <person name="Picazo A."/>
            <person name="Camacho A."/>
            <person name="Rodriguez-Valera F."/>
        </authorList>
    </citation>
    <scope>NUCLEOTIDE SEQUENCE [LARGE SCALE GENOMIC DNA]</scope>
    <source>
        <strain evidence="16">MED-G50</strain>
    </source>
</reference>
<keyword evidence="5 11" id="KW-0812">Transmembrane</keyword>
<dbReference type="EMBL" id="QOQK01000009">
    <property type="protein sequence ID" value="RCL84723.1"/>
    <property type="molecule type" value="Genomic_DNA"/>
</dbReference>
<sequence length="843" mass="92091">MRDLHQLKLLTISALFASSIYSSNVFAQEADEGKFDIEEIIVTGTKRDVSQQDLAISVSTVTDKQLENTFKNDVFALGQLAPNVTLTSQTGFRAIAGGMRGTGFDSILVTKDASVGVVVDDFAFNHTMAQSVAMFDIEQIEMFRGPQGTLFGKNTTGGAINITTKKPQLGETFADLDVTLGYHDSNDGSIEKINAAVNLAITDNLAIRIAVLSDYSDGFYTNSKRSGPVGTFVPGGADLTTNGGVFNPANGAAMTQDANGDFYVQGNGDKIGGTDVLATKFKVRFEPTDNYRLDFTYENIDDTSETVAAANLTPTGEGYTFGLLGFPGIGNANPLVTGQSNWCHIWGCNDRGHQIESEGFYLTQTLTFDKYTLKSITGERNHEEILASTYTGEAYNSLYDASRNTLRDQFQQEFRLTSNFDGPLNFVSGIAYYEEDVEFVVFGGLGFLSLFGLGTDFYDVAEVQASVQNRESQAIYIDGSYDVSDKLKLTLGIRHTEDEKTFERYQYGAVGAASTIGGFATVNTTTYSSPHGNPLPEAAYAFVYKDSKDFEADTFRVVADYQLNDDVMLYASYATGFISGGFSETCGSIQYCSPYDDEENVNIELGFKSDLMDGRLRLNGAIFQTEYENLQRDTVINKLVGGANFQETISVNEGESTARGLELEATYLASENLRFDGFLGLLDHEYDSFAPLINRGTFVTGAATPGVNVNPDLSGLDVPFSPEVTYGLTAAYFQDYDTATITYSASLHYRDEMEISPFPANAQGLDADGNFIIQQKANTQAEDRTLIDAFIMFEPNDSVSLTLWGKNLTNEIYQISSNPVGTLWNFATFGEPRSLGVRASFNF</sequence>
<keyword evidence="10 11" id="KW-0998">Cell outer membrane</keyword>
<dbReference type="InterPro" id="IPR037066">
    <property type="entry name" value="Plug_dom_sf"/>
</dbReference>
<evidence type="ECO:0000259" key="15">
    <source>
        <dbReference type="Pfam" id="PF07715"/>
    </source>
</evidence>
<dbReference type="AlphaFoldDB" id="A0A368EKB9"/>
<evidence type="ECO:0000256" key="12">
    <source>
        <dbReference type="RuleBase" id="RU003357"/>
    </source>
</evidence>
<dbReference type="Proteomes" id="UP000252289">
    <property type="component" value="Unassembled WGS sequence"/>
</dbReference>
<feature type="chain" id="PRO_5016852368" evidence="13">
    <location>
        <begin position="28"/>
        <end position="843"/>
    </location>
</feature>
<keyword evidence="16" id="KW-0675">Receptor</keyword>
<dbReference type="PROSITE" id="PS52016">
    <property type="entry name" value="TONB_DEPENDENT_REC_3"/>
    <property type="match status" value="1"/>
</dbReference>
<dbReference type="Gene3D" id="2.40.170.20">
    <property type="entry name" value="TonB-dependent receptor, beta-barrel domain"/>
    <property type="match status" value="1"/>
</dbReference>
<evidence type="ECO:0000256" key="4">
    <source>
        <dbReference type="ARBA" id="ARBA00022496"/>
    </source>
</evidence>
<evidence type="ECO:0000256" key="8">
    <source>
        <dbReference type="ARBA" id="ARBA00023077"/>
    </source>
</evidence>
<keyword evidence="3 11" id="KW-1134">Transmembrane beta strand</keyword>
<keyword evidence="4" id="KW-0410">Iron transport</keyword>
<evidence type="ECO:0000256" key="3">
    <source>
        <dbReference type="ARBA" id="ARBA00022452"/>
    </source>
</evidence>
<evidence type="ECO:0000259" key="14">
    <source>
        <dbReference type="Pfam" id="PF00593"/>
    </source>
</evidence>
<dbReference type="PANTHER" id="PTHR32552">
    <property type="entry name" value="FERRICHROME IRON RECEPTOR-RELATED"/>
    <property type="match status" value="1"/>
</dbReference>
<evidence type="ECO:0000313" key="16">
    <source>
        <dbReference type="EMBL" id="RCL84723.1"/>
    </source>
</evidence>
<feature type="domain" description="TonB-dependent receptor-like beta-barrel" evidence="14">
    <location>
        <begin position="311"/>
        <end position="808"/>
    </location>
</feature>
<dbReference type="InterPro" id="IPR036942">
    <property type="entry name" value="Beta-barrel_TonB_sf"/>
</dbReference>
<dbReference type="GO" id="GO:0006826">
    <property type="term" value="P:iron ion transport"/>
    <property type="evidence" value="ECO:0007669"/>
    <property type="project" value="UniProtKB-KW"/>
</dbReference>
<dbReference type="GO" id="GO:0009279">
    <property type="term" value="C:cell outer membrane"/>
    <property type="evidence" value="ECO:0007669"/>
    <property type="project" value="UniProtKB-SubCell"/>
</dbReference>
<keyword evidence="9 11" id="KW-0472">Membrane</keyword>
<dbReference type="Pfam" id="PF07715">
    <property type="entry name" value="Plug"/>
    <property type="match status" value="1"/>
</dbReference>
<organism evidence="16 17">
    <name type="scientific">PS1 clade bacterium</name>
    <dbReference type="NCBI Taxonomy" id="2175152"/>
    <lineage>
        <taxon>Bacteria</taxon>
        <taxon>Pseudomonadati</taxon>
        <taxon>Pseudomonadota</taxon>
        <taxon>Alphaproteobacteria</taxon>
        <taxon>PS1 clade</taxon>
    </lineage>
</organism>
<dbReference type="InterPro" id="IPR000531">
    <property type="entry name" value="Beta-barrel_TonB"/>
</dbReference>
<comment type="caution">
    <text evidence="16">The sequence shown here is derived from an EMBL/GenBank/DDBJ whole genome shotgun (WGS) entry which is preliminary data.</text>
</comment>